<dbReference type="Proteomes" id="UP000008467">
    <property type="component" value="Chromosome"/>
</dbReference>
<dbReference type="Pfam" id="PF08876">
    <property type="entry name" value="DUF1836"/>
    <property type="match status" value="1"/>
</dbReference>
<dbReference type="EMBL" id="CP002582">
    <property type="protein sequence ID" value="ADZ83359.1"/>
    <property type="molecule type" value="Genomic_DNA"/>
</dbReference>
<organism evidence="1 2">
    <name type="scientific">Cellulosilyticum lentocellum (strain ATCC 49066 / DSM 5427 / NCIMB 11756 / RHM5)</name>
    <name type="common">Clostridium lentocellum</name>
    <dbReference type="NCBI Taxonomy" id="642492"/>
    <lineage>
        <taxon>Bacteria</taxon>
        <taxon>Bacillati</taxon>
        <taxon>Bacillota</taxon>
        <taxon>Clostridia</taxon>
        <taxon>Lachnospirales</taxon>
        <taxon>Cellulosilyticaceae</taxon>
        <taxon>Cellulosilyticum</taxon>
    </lineage>
</organism>
<dbReference type="RefSeq" id="WP_013656656.1">
    <property type="nucleotide sequence ID" value="NC_015275.1"/>
</dbReference>
<dbReference type="AlphaFoldDB" id="F2JKV6"/>
<accession>F2JKV6</accession>
<dbReference type="KEGG" id="cle:Clole_1634"/>
<dbReference type="eggNOG" id="COG0789">
    <property type="taxonomic scope" value="Bacteria"/>
</dbReference>
<dbReference type="STRING" id="642492.Clole_1634"/>
<dbReference type="PANTHER" id="PTHR40056:SF1">
    <property type="entry name" value="DUF1836 DOMAIN-CONTAINING PROTEIN"/>
    <property type="match status" value="1"/>
</dbReference>
<gene>
    <name evidence="1" type="ordered locus">Clole_1634</name>
</gene>
<proteinExistence type="predicted"/>
<evidence type="ECO:0008006" key="3">
    <source>
        <dbReference type="Google" id="ProtNLM"/>
    </source>
</evidence>
<evidence type="ECO:0000313" key="2">
    <source>
        <dbReference type="Proteomes" id="UP000008467"/>
    </source>
</evidence>
<dbReference type="HOGENOM" id="CLU_085303_1_1_9"/>
<dbReference type="InterPro" id="IPR014975">
    <property type="entry name" value="DUF1836"/>
</dbReference>
<name>F2JKV6_CELLD</name>
<sequence>MDFETSDLVQDMILFHCPRSSELPHLDLYMDQVISFISETLNCCYLDADDKILTPAMINNYVKQGIVSPSKNKKYTTHHLMYLIVVCVFKKMLSIPEICALIRIQIQTYPIEVAYDYFCVELENALRNTFLQKEALMPVVATKETDQTRLLRSTVLAFANKLYIQKFIQYHEQYIITKKMSAYLI</sequence>
<dbReference type="PANTHER" id="PTHR40056">
    <property type="entry name" value="HYPOTHETICAL CYTOSOLIC PROTEIN"/>
    <property type="match status" value="1"/>
</dbReference>
<reference evidence="1 2" key="1">
    <citation type="journal article" date="2011" name="J. Bacteriol.">
        <title>Complete genome sequence of the cellulose-degrading bacterium Cellulosilyticum lentocellum.</title>
        <authorList>
            <consortium name="US DOE Joint Genome Institute"/>
            <person name="Miller D.A."/>
            <person name="Suen G."/>
            <person name="Bruce D."/>
            <person name="Copeland A."/>
            <person name="Cheng J.F."/>
            <person name="Detter C."/>
            <person name="Goodwin L.A."/>
            <person name="Han C.S."/>
            <person name="Hauser L.J."/>
            <person name="Land M.L."/>
            <person name="Lapidus A."/>
            <person name="Lucas S."/>
            <person name="Meincke L."/>
            <person name="Pitluck S."/>
            <person name="Tapia R."/>
            <person name="Teshima H."/>
            <person name="Woyke T."/>
            <person name="Fox B.G."/>
            <person name="Angert E.R."/>
            <person name="Currie C.R."/>
        </authorList>
    </citation>
    <scope>NUCLEOTIDE SEQUENCE [LARGE SCALE GENOMIC DNA]</scope>
    <source>
        <strain evidence="2">ATCC 49066 / DSM 5427 / NCIMB 11756 / RHM5</strain>
    </source>
</reference>
<keyword evidence="2" id="KW-1185">Reference proteome</keyword>
<evidence type="ECO:0000313" key="1">
    <source>
        <dbReference type="EMBL" id="ADZ83359.1"/>
    </source>
</evidence>
<protein>
    <recommendedName>
        <fullName evidence="3">DUF1836 domain-containing protein</fullName>
    </recommendedName>
</protein>